<dbReference type="Proteomes" id="UP000199409">
    <property type="component" value="Unassembled WGS sequence"/>
</dbReference>
<dbReference type="GO" id="GO:0051536">
    <property type="term" value="F:iron-sulfur cluster binding"/>
    <property type="evidence" value="ECO:0007669"/>
    <property type="project" value="InterPro"/>
</dbReference>
<dbReference type="PROSITE" id="PS51379">
    <property type="entry name" value="4FE4S_FER_2"/>
    <property type="match status" value="1"/>
</dbReference>
<evidence type="ECO:0000256" key="2">
    <source>
        <dbReference type="ARBA" id="ARBA00023002"/>
    </source>
</evidence>
<feature type="domain" description="4Fe-4S ferredoxin-type" evidence="5">
    <location>
        <begin position="37"/>
        <end position="68"/>
    </location>
</feature>
<dbReference type="OrthoDB" id="9803192at2"/>
<evidence type="ECO:0000256" key="4">
    <source>
        <dbReference type="ARBA" id="ARBA00029440"/>
    </source>
</evidence>
<proteinExistence type="predicted"/>
<dbReference type="Gene3D" id="3.50.50.60">
    <property type="entry name" value="FAD/NAD(P)-binding domain"/>
    <property type="match status" value="3"/>
</dbReference>
<dbReference type="GO" id="GO:0016639">
    <property type="term" value="F:oxidoreductase activity, acting on the CH-NH2 group of donors, NAD or NADP as acceptor"/>
    <property type="evidence" value="ECO:0007669"/>
    <property type="project" value="InterPro"/>
</dbReference>
<accession>A0A1H4AMP7</accession>
<dbReference type="GO" id="GO:0006537">
    <property type="term" value="P:glutamate biosynthetic process"/>
    <property type="evidence" value="ECO:0007669"/>
    <property type="project" value="UniProtKB-KW"/>
</dbReference>
<keyword evidence="2" id="KW-0560">Oxidoreductase</keyword>
<keyword evidence="1" id="KW-0028">Amino-acid biosynthesis</keyword>
<dbReference type="NCBIfam" id="TIGR01317">
    <property type="entry name" value="GOGAT_sm_gam"/>
    <property type="match status" value="1"/>
</dbReference>
<dbReference type="InterPro" id="IPR009051">
    <property type="entry name" value="Helical_ferredxn"/>
</dbReference>
<dbReference type="AlphaFoldDB" id="A0A1H4AMP7"/>
<dbReference type="InterPro" id="IPR023753">
    <property type="entry name" value="FAD/NAD-binding_dom"/>
</dbReference>
<dbReference type="SUPFAM" id="SSF46548">
    <property type="entry name" value="alpha-helical ferredoxin"/>
    <property type="match status" value="1"/>
</dbReference>
<name>A0A1H4AMP7_9BACT</name>
<dbReference type="InterPro" id="IPR036188">
    <property type="entry name" value="FAD/NAD-bd_sf"/>
</dbReference>
<dbReference type="EMBL" id="FNQN01000005">
    <property type="protein sequence ID" value="SEA36982.1"/>
    <property type="molecule type" value="Genomic_DNA"/>
</dbReference>
<reference evidence="6 7" key="1">
    <citation type="submission" date="2016-10" db="EMBL/GenBank/DDBJ databases">
        <authorList>
            <person name="de Groot N.N."/>
        </authorList>
    </citation>
    <scope>NUCLEOTIDE SEQUENCE [LARGE SCALE GENOMIC DNA]</scope>
    <source>
        <strain evidence="6 7">DSM 7343</strain>
    </source>
</reference>
<evidence type="ECO:0000313" key="6">
    <source>
        <dbReference type="EMBL" id="SEA36982.1"/>
    </source>
</evidence>
<sequence>MGDPRGFIKHGRRDKTLQPVNSRLQNFDEHYNYPSEEKVKTQAARCMDCGVPFCMTGCPLGNLIPEWNDLVYRGQWKQALTALHATNNFPEFTGRVCPAPCETSCVLGINEPPVTIKLHEVSIVDKGFEEGWIRPQPPEQRTGKSVAIIGGGPAGLACAQQLNRAGHKVTVIEKSDRAGGLLMYGIPHYKLWKQRVQRRIDLLVAEGIEFRYSCEVGKDATFDEIKSSFDAVVLATGAEEPRDLPVEGRELKGIHFAMEFLPQQNRACWGDHNIAALHPRQRLINAKGKKVIVIGGGDTGSDCIGTSMRQGATSVFNFELLEHPPAERSPNNPWPQWSRIMRVSTSVEEMHVLGGDVYYEIMTTRFIGRDKNVTGLETVKVKWKDGRPEKIPGSEQIWKCDLVLLAMGFLGPRSELIKQAGCKTDQRSNVVTDPKTRMSTVDGVFAAGDCRRGQSLVVWAISEGREIARCVDEYLTGTESQLPKVRLEFFDY</sequence>
<dbReference type="InterPro" id="IPR017896">
    <property type="entry name" value="4Fe4S_Fe-S-bd"/>
</dbReference>
<evidence type="ECO:0000256" key="1">
    <source>
        <dbReference type="ARBA" id="ARBA00022605"/>
    </source>
</evidence>
<dbReference type="PANTHER" id="PTHR43100">
    <property type="entry name" value="GLUTAMATE SYNTHASE [NADPH] SMALL CHAIN"/>
    <property type="match status" value="1"/>
</dbReference>
<dbReference type="InterPro" id="IPR006005">
    <property type="entry name" value="Glut_synth_ssu1"/>
</dbReference>
<evidence type="ECO:0000313" key="7">
    <source>
        <dbReference type="Proteomes" id="UP000199409"/>
    </source>
</evidence>
<dbReference type="Pfam" id="PF07992">
    <property type="entry name" value="Pyr_redox_2"/>
    <property type="match status" value="1"/>
</dbReference>
<keyword evidence="3" id="KW-0314">Glutamate biosynthesis</keyword>
<dbReference type="PRINTS" id="PR00419">
    <property type="entry name" value="ADXRDTASE"/>
</dbReference>
<dbReference type="SUPFAM" id="SSF51971">
    <property type="entry name" value="Nucleotide-binding domain"/>
    <property type="match status" value="2"/>
</dbReference>
<organism evidence="6 7">
    <name type="scientific">Desulfuromusa kysingii</name>
    <dbReference type="NCBI Taxonomy" id="37625"/>
    <lineage>
        <taxon>Bacteria</taxon>
        <taxon>Pseudomonadati</taxon>
        <taxon>Thermodesulfobacteriota</taxon>
        <taxon>Desulfuromonadia</taxon>
        <taxon>Desulfuromonadales</taxon>
        <taxon>Geopsychrobacteraceae</taxon>
        <taxon>Desulfuromusa</taxon>
    </lineage>
</organism>
<gene>
    <name evidence="6" type="ORF">SAMN05660420_01900</name>
</gene>
<evidence type="ECO:0000256" key="3">
    <source>
        <dbReference type="ARBA" id="ARBA00023164"/>
    </source>
</evidence>
<dbReference type="RefSeq" id="WP_092347331.1">
    <property type="nucleotide sequence ID" value="NZ_FNQN01000005.1"/>
</dbReference>
<dbReference type="Pfam" id="PF14691">
    <property type="entry name" value="Fer4_20"/>
    <property type="match status" value="1"/>
</dbReference>
<dbReference type="STRING" id="37625.SAMN05660420_01900"/>
<evidence type="ECO:0000259" key="5">
    <source>
        <dbReference type="PROSITE" id="PS51379"/>
    </source>
</evidence>
<dbReference type="Gene3D" id="1.10.1060.10">
    <property type="entry name" value="Alpha-helical ferredoxin"/>
    <property type="match status" value="1"/>
</dbReference>
<dbReference type="InterPro" id="IPR028261">
    <property type="entry name" value="DPD_II"/>
</dbReference>
<dbReference type="InterPro" id="IPR051394">
    <property type="entry name" value="Glutamate_Synthase"/>
</dbReference>
<keyword evidence="7" id="KW-1185">Reference proteome</keyword>
<protein>
    <submittedName>
        <fullName evidence="6">Glutamate synthase (NADH) small subunit</fullName>
    </submittedName>
</protein>
<dbReference type="PANTHER" id="PTHR43100:SF1">
    <property type="entry name" value="GLUTAMATE SYNTHASE [NADPH] SMALL CHAIN"/>
    <property type="match status" value="1"/>
</dbReference>
<comment type="pathway">
    <text evidence="4">Amino-acid biosynthesis.</text>
</comment>